<organism evidence="2 3">
    <name type="scientific">Hallella mizrahii</name>
    <dbReference type="NCBI Taxonomy" id="2606637"/>
    <lineage>
        <taxon>Bacteria</taxon>
        <taxon>Pseudomonadati</taxon>
        <taxon>Bacteroidota</taxon>
        <taxon>Bacteroidia</taxon>
        <taxon>Bacteroidales</taxon>
        <taxon>Prevotellaceae</taxon>
        <taxon>Hallella</taxon>
    </lineage>
</organism>
<dbReference type="AlphaFoldDB" id="A0A7K0KKD8"/>
<proteinExistence type="predicted"/>
<gene>
    <name evidence="2" type="ORF">FYJ73_14785</name>
</gene>
<feature type="signal peptide" evidence="1">
    <location>
        <begin position="1"/>
        <end position="21"/>
    </location>
</feature>
<evidence type="ECO:0000313" key="3">
    <source>
        <dbReference type="Proteomes" id="UP000438914"/>
    </source>
</evidence>
<dbReference type="EMBL" id="VUNG01000062">
    <property type="protein sequence ID" value="MST85915.1"/>
    <property type="molecule type" value="Genomic_DNA"/>
</dbReference>
<reference evidence="2 3" key="1">
    <citation type="submission" date="2019-08" db="EMBL/GenBank/DDBJ databases">
        <title>In-depth cultivation of the pig gut microbiome towards novel bacterial diversity and tailored functional studies.</title>
        <authorList>
            <person name="Wylensek D."/>
            <person name="Hitch T.C.A."/>
            <person name="Clavel T."/>
        </authorList>
    </citation>
    <scope>NUCLEOTIDE SEQUENCE [LARGE SCALE GENOMIC DNA]</scope>
    <source>
        <strain evidence="2 3">LKV-178-WT-2A</strain>
    </source>
</reference>
<accession>A0A7K0KKD8</accession>
<evidence type="ECO:0000256" key="1">
    <source>
        <dbReference type="SAM" id="SignalP"/>
    </source>
</evidence>
<dbReference type="RefSeq" id="WP_154535514.1">
    <property type="nucleotide sequence ID" value="NZ_VUNG01000062.1"/>
</dbReference>
<dbReference type="Proteomes" id="UP000438914">
    <property type="component" value="Unassembled WGS sequence"/>
</dbReference>
<evidence type="ECO:0000313" key="2">
    <source>
        <dbReference type="EMBL" id="MST85915.1"/>
    </source>
</evidence>
<feature type="chain" id="PRO_5029761910" evidence="1">
    <location>
        <begin position="22"/>
        <end position="157"/>
    </location>
</feature>
<keyword evidence="3" id="KW-1185">Reference proteome</keyword>
<protein>
    <submittedName>
        <fullName evidence="2">Uncharacterized protein</fullName>
    </submittedName>
</protein>
<name>A0A7K0KKD8_9BACT</name>
<sequence>MKKVMMTVMAAVVCLTMSAEKNTVIPAMGCAEQTVMKMLGAPAEVLSDGNEVVYHNISYRGTRWDRAVITYQQAGDLKVMKSVTLTEPCHNAQEAFDLNVGLQQQLRREYGWLDNNAESESWMTCQGGEALGSGSRYAFTLSTQKEGKTNVVSLALY</sequence>
<comment type="caution">
    <text evidence="2">The sequence shown here is derived from an EMBL/GenBank/DDBJ whole genome shotgun (WGS) entry which is preliminary data.</text>
</comment>
<keyword evidence="1" id="KW-0732">Signal</keyword>